<protein>
    <recommendedName>
        <fullName evidence="4">Lipocalin-like domain-containing protein</fullName>
    </recommendedName>
</protein>
<proteinExistence type="predicted"/>
<sequence length="330" mass="35436">MKKVLKFKFVYSIVAFLLLSLFATSCNNDDDNNLPSAAELQSLRDDALSSITQNFQFIAESGVANFTSTKGVSISIDGNCLTLNGNPVTGTVDIEFVEIFDGGTMLATNFTTMGIMPSGDKAMLVSGGEFFINATKNGQQLAITCPISLNIPTSLTDTGGDSEMTLWNGIENDTLGIVWEEQEDATGGNGGVFVEGQGANATYYALLNNFGWTNVDRFYSDPNPKTTILVSAPTGYDNQNSAVYLHYDGLGNGLAQLDTYDDDTDLFSEHYGQVPIGLACHIIFITEDNGQWRYAIKSVTITANAIYSFTLSETGVGSEAQLIAAINTLP</sequence>
<organism evidence="2 3">
    <name type="scientific">Flavobacterium celericrescens</name>
    <dbReference type="NCBI Taxonomy" id="2709780"/>
    <lineage>
        <taxon>Bacteria</taxon>
        <taxon>Pseudomonadati</taxon>
        <taxon>Bacteroidota</taxon>
        <taxon>Flavobacteriia</taxon>
        <taxon>Flavobacteriales</taxon>
        <taxon>Flavobacteriaceae</taxon>
        <taxon>Flavobacterium</taxon>
    </lineage>
</organism>
<gene>
    <name evidence="2" type="ORF">G4L40_00840</name>
</gene>
<feature type="signal peptide" evidence="1">
    <location>
        <begin position="1"/>
        <end position="25"/>
    </location>
</feature>
<dbReference type="PROSITE" id="PS51257">
    <property type="entry name" value="PROKAR_LIPOPROTEIN"/>
    <property type="match status" value="1"/>
</dbReference>
<comment type="caution">
    <text evidence="2">The sequence shown here is derived from an EMBL/GenBank/DDBJ whole genome shotgun (WGS) entry which is preliminary data.</text>
</comment>
<feature type="chain" id="PRO_5046246046" description="Lipocalin-like domain-containing protein" evidence="1">
    <location>
        <begin position="26"/>
        <end position="330"/>
    </location>
</feature>
<dbReference type="Proteomes" id="UP000761423">
    <property type="component" value="Unassembled WGS sequence"/>
</dbReference>
<keyword evidence="1" id="KW-0732">Signal</keyword>
<evidence type="ECO:0000256" key="1">
    <source>
        <dbReference type="SAM" id="SignalP"/>
    </source>
</evidence>
<dbReference type="RefSeq" id="WP_166235085.1">
    <property type="nucleotide sequence ID" value="NZ_JAAJBV010000001.1"/>
</dbReference>
<evidence type="ECO:0000313" key="2">
    <source>
        <dbReference type="EMBL" id="NHM03243.1"/>
    </source>
</evidence>
<accession>A0ABX0I7U3</accession>
<keyword evidence="3" id="KW-1185">Reference proteome</keyword>
<name>A0ABX0I7U3_9FLAO</name>
<reference evidence="2 3" key="1">
    <citation type="submission" date="2020-02" db="EMBL/GenBank/DDBJ databases">
        <authorList>
            <person name="Chen W.-M."/>
        </authorList>
    </citation>
    <scope>NUCLEOTIDE SEQUENCE [LARGE SCALE GENOMIC DNA]</scope>
    <source>
        <strain evidence="2 3">TWA-26</strain>
    </source>
</reference>
<evidence type="ECO:0000313" key="3">
    <source>
        <dbReference type="Proteomes" id="UP000761423"/>
    </source>
</evidence>
<dbReference type="EMBL" id="JAAJBV010000001">
    <property type="protein sequence ID" value="NHM03243.1"/>
    <property type="molecule type" value="Genomic_DNA"/>
</dbReference>
<evidence type="ECO:0008006" key="4">
    <source>
        <dbReference type="Google" id="ProtNLM"/>
    </source>
</evidence>